<proteinExistence type="evidence at transcript level"/>
<dbReference type="InterPro" id="IPR037059">
    <property type="entry name" value="RHD_DNA_bind_dom_sf"/>
</dbReference>
<dbReference type="InterPro" id="IPR008967">
    <property type="entry name" value="p53-like_TF_DNA-bd_sf"/>
</dbReference>
<dbReference type="InterPro" id="IPR000451">
    <property type="entry name" value="NFkB/Dor"/>
</dbReference>
<accession>A0A1B0VEH7</accession>
<dbReference type="InterPro" id="IPR032397">
    <property type="entry name" value="RHD_dimer"/>
</dbReference>
<dbReference type="Pfam" id="PF00554">
    <property type="entry name" value="RHD_DNA_bind"/>
    <property type="match status" value="1"/>
</dbReference>
<dbReference type="AlphaFoldDB" id="A0A1B0VEH7"/>
<dbReference type="InterPro" id="IPR013783">
    <property type="entry name" value="Ig-like_fold"/>
</dbReference>
<dbReference type="GO" id="GO:0038061">
    <property type="term" value="P:non-canonical NF-kappaB signal transduction"/>
    <property type="evidence" value="ECO:0007669"/>
    <property type="project" value="TreeGrafter"/>
</dbReference>
<dbReference type="Pfam" id="PF16179">
    <property type="entry name" value="RHD_dimer"/>
    <property type="match status" value="1"/>
</dbReference>
<dbReference type="SUPFAM" id="SSF81296">
    <property type="entry name" value="E set domains"/>
    <property type="match status" value="1"/>
</dbReference>
<protein>
    <submittedName>
        <fullName evidence="3">NF-kappaB p65 protein</fullName>
    </submittedName>
</protein>
<feature type="region of interest" description="Disordered" evidence="1">
    <location>
        <begin position="353"/>
        <end position="378"/>
    </location>
</feature>
<dbReference type="InterPro" id="IPR014756">
    <property type="entry name" value="Ig_E-set"/>
</dbReference>
<reference evidence="3" key="1">
    <citation type="submission" date="2016-03" db="EMBL/GenBank/DDBJ databases">
        <title>NF-kappaB pathway participates in response to sulfide stress in Urechis unicinctus.</title>
        <authorList>
            <person name="Ma X."/>
            <person name="Zhang Z."/>
            <person name="Liu X."/>
        </authorList>
    </citation>
    <scope>NUCLEOTIDE SEQUENCE</scope>
</reference>
<dbReference type="SUPFAM" id="SSF49417">
    <property type="entry name" value="p53-like transcription factors"/>
    <property type="match status" value="1"/>
</dbReference>
<evidence type="ECO:0000259" key="2">
    <source>
        <dbReference type="PROSITE" id="PS50254"/>
    </source>
</evidence>
<evidence type="ECO:0000313" key="3">
    <source>
        <dbReference type="EMBL" id="AMT84567.1"/>
    </source>
</evidence>
<dbReference type="GO" id="GO:0033554">
    <property type="term" value="P:cellular response to stress"/>
    <property type="evidence" value="ECO:0007669"/>
    <property type="project" value="TreeGrafter"/>
</dbReference>
<dbReference type="InterPro" id="IPR033926">
    <property type="entry name" value="IPT_NFkappaB"/>
</dbReference>
<feature type="domain" description="RHD" evidence="2">
    <location>
        <begin position="92"/>
        <end position="267"/>
    </location>
</feature>
<dbReference type="InterPro" id="IPR030492">
    <property type="entry name" value="RHD_CS"/>
</dbReference>
<dbReference type="PROSITE" id="PS50254">
    <property type="entry name" value="REL_2"/>
    <property type="match status" value="1"/>
</dbReference>
<dbReference type="Gene3D" id="2.60.40.340">
    <property type="entry name" value="Rel homology domain (RHD), DNA-binding domain"/>
    <property type="match status" value="1"/>
</dbReference>
<dbReference type="GO" id="GO:0034097">
    <property type="term" value="P:response to cytokine"/>
    <property type="evidence" value="ECO:0007669"/>
    <property type="project" value="TreeGrafter"/>
</dbReference>
<dbReference type="CDD" id="cd01177">
    <property type="entry name" value="IPT_NFkappaB"/>
    <property type="match status" value="1"/>
</dbReference>
<dbReference type="GO" id="GO:0045944">
    <property type="term" value="P:positive regulation of transcription by RNA polymerase II"/>
    <property type="evidence" value="ECO:0007669"/>
    <property type="project" value="TreeGrafter"/>
</dbReference>
<dbReference type="InterPro" id="IPR002909">
    <property type="entry name" value="IPT_dom"/>
</dbReference>
<organism evidence="3">
    <name type="scientific">Urechis unicinctus</name>
    <name type="common">Fat innkeeper worm</name>
    <name type="synonym">Chinese penis fish</name>
    <dbReference type="NCBI Taxonomy" id="6432"/>
    <lineage>
        <taxon>Eukaryota</taxon>
        <taxon>Metazoa</taxon>
        <taxon>Spiralia</taxon>
        <taxon>Lophotrochozoa</taxon>
        <taxon>Annelida</taxon>
        <taxon>Polychaeta</taxon>
        <taxon>Echiura</taxon>
        <taxon>Xenopneusta</taxon>
        <taxon>Urechidae</taxon>
        <taxon>Urechis</taxon>
    </lineage>
</organism>
<dbReference type="Gene3D" id="2.60.40.10">
    <property type="entry name" value="Immunoglobulins"/>
    <property type="match status" value="1"/>
</dbReference>
<dbReference type="GO" id="GO:0045087">
    <property type="term" value="P:innate immune response"/>
    <property type="evidence" value="ECO:0007669"/>
    <property type="project" value="TreeGrafter"/>
</dbReference>
<dbReference type="GO" id="GO:0000978">
    <property type="term" value="F:RNA polymerase II cis-regulatory region sequence-specific DNA binding"/>
    <property type="evidence" value="ECO:0007669"/>
    <property type="project" value="TreeGrafter"/>
</dbReference>
<dbReference type="InterPro" id="IPR011539">
    <property type="entry name" value="RHD_DNA_bind_dom"/>
</dbReference>
<evidence type="ECO:0000256" key="1">
    <source>
        <dbReference type="SAM" id="MobiDB-lite"/>
    </source>
</evidence>
<dbReference type="GO" id="GO:0005737">
    <property type="term" value="C:cytoplasm"/>
    <property type="evidence" value="ECO:0007669"/>
    <property type="project" value="InterPro"/>
</dbReference>
<dbReference type="SMART" id="SM00429">
    <property type="entry name" value="IPT"/>
    <property type="match status" value="1"/>
</dbReference>
<dbReference type="PROSITE" id="PS01204">
    <property type="entry name" value="REL_1"/>
    <property type="match status" value="1"/>
</dbReference>
<dbReference type="PANTHER" id="PTHR24169:SF25">
    <property type="entry name" value="DORSAL-RELATED IMMUNITY FACTOR DIF-RELATED"/>
    <property type="match status" value="1"/>
</dbReference>
<name>A0A1B0VEH7_UREUN</name>
<dbReference type="GO" id="GO:0007249">
    <property type="term" value="P:canonical NF-kappaB signal transduction"/>
    <property type="evidence" value="ECO:0007669"/>
    <property type="project" value="TreeGrafter"/>
</dbReference>
<dbReference type="PANTHER" id="PTHR24169">
    <property type="entry name" value="NUCLEAR FACTOR NF-KAPPA-B PROTEIN"/>
    <property type="match status" value="1"/>
</dbReference>
<dbReference type="FunFam" id="2.60.40.10:FF:000046">
    <property type="entry name" value="Nuclear factor NF-kappa-B p105 subunit"/>
    <property type="match status" value="1"/>
</dbReference>
<sequence>MAAGEASLGSLDYNSEDLLQLLQTPGGMDTLLMDNVVDQQQLQQLLEAQNSMHNTEMLVQSAAAAPAPPMHTVASSELPAQVQQGAVDPAQSGRPYVRIVEQPKARGQRFRYKCEGRSAGSIPGEKSINDQRTFPTIEICNYNGPSSIVVVSCVTKDDKPRPHPHNLVGQDCSKGVCTIKLKGTNTVSFPNIGIQCTTKKEVQSALAQREKIRVDPFGSGYFVNIGNIDLNVVRLCFQVFLPDEKNKYTRIVDPVVSQPIFDKKAVSDLVICRVSRSAGTAKGGDEVFMLVEKVNKDDIHVRFFELSETGDTIWEGYADLSPSDVHRQFAIVFKTPRYRDPYIKQPVSVHVQLKRPSDNETSDAKPFLFTPDDPDPDAINAKRRRKSLSYSFLTDQPLLNSEIKIEGNKSVESMTVKERLKLKASRPRGRKTQQKAQEGVKQYTFAHTGGMQHPIQATEDITLHSFPNQFTVSAAAVTTQQHHHGDILSRAGEQRMLTDMQALQPPQDIDLNHHANPVNSDNILKFLEDSFPGDVQFSSSDLMQGSLDFVAAQETVDDLSAHHLNPNQPGGL</sequence>
<dbReference type="EMBL" id="KU951434">
    <property type="protein sequence ID" value="AMT84567.1"/>
    <property type="molecule type" value="mRNA"/>
</dbReference>
<dbReference type="PRINTS" id="PR00057">
    <property type="entry name" value="NFKBTNSCPFCT"/>
</dbReference>
<dbReference type="GO" id="GO:0005634">
    <property type="term" value="C:nucleus"/>
    <property type="evidence" value="ECO:0007669"/>
    <property type="project" value="TreeGrafter"/>
</dbReference>
<dbReference type="GO" id="GO:0000981">
    <property type="term" value="F:DNA-binding transcription factor activity, RNA polymerase II-specific"/>
    <property type="evidence" value="ECO:0007669"/>
    <property type="project" value="TreeGrafter"/>
</dbReference>